<dbReference type="InterPro" id="IPR003736">
    <property type="entry name" value="PAAI_dom"/>
</dbReference>
<dbReference type="SUPFAM" id="SSF54637">
    <property type="entry name" value="Thioesterase/thiol ester dehydrase-isomerase"/>
    <property type="match status" value="1"/>
</dbReference>
<comment type="caution">
    <text evidence="3">The sequence shown here is derived from an EMBL/GenBank/DDBJ whole genome shotgun (WGS) entry which is preliminary data.</text>
</comment>
<gene>
    <name evidence="3" type="ORF">GCM10011611_39260</name>
</gene>
<dbReference type="AlphaFoldDB" id="A0A8J3E4R3"/>
<dbReference type="PANTHER" id="PTHR43240:SF1">
    <property type="entry name" value="BLR5584 PROTEIN"/>
    <property type="match status" value="1"/>
</dbReference>
<dbReference type="EMBL" id="BMJQ01000010">
    <property type="protein sequence ID" value="GGF29362.1"/>
    <property type="molecule type" value="Genomic_DNA"/>
</dbReference>
<accession>A0A8J3E4R3</accession>
<dbReference type="CDD" id="cd03443">
    <property type="entry name" value="PaaI_thioesterase"/>
    <property type="match status" value="1"/>
</dbReference>
<dbReference type="NCBIfam" id="TIGR00369">
    <property type="entry name" value="unchar_dom_1"/>
    <property type="match status" value="1"/>
</dbReference>
<dbReference type="InterPro" id="IPR029069">
    <property type="entry name" value="HotDog_dom_sf"/>
</dbReference>
<protein>
    <recommendedName>
        <fullName evidence="2">Thioesterase domain-containing protein</fullName>
    </recommendedName>
</protein>
<dbReference type="Pfam" id="PF03061">
    <property type="entry name" value="4HBT"/>
    <property type="match status" value="1"/>
</dbReference>
<name>A0A8J3E4R3_9PROT</name>
<reference evidence="3" key="1">
    <citation type="journal article" date="2014" name="Int. J. Syst. Evol. Microbiol.">
        <title>Complete genome sequence of Corynebacterium casei LMG S-19264T (=DSM 44701T), isolated from a smear-ripened cheese.</title>
        <authorList>
            <consortium name="US DOE Joint Genome Institute (JGI-PGF)"/>
            <person name="Walter F."/>
            <person name="Albersmeier A."/>
            <person name="Kalinowski J."/>
            <person name="Ruckert C."/>
        </authorList>
    </citation>
    <scope>NUCLEOTIDE SEQUENCE</scope>
    <source>
        <strain evidence="3">CGMCC 1.15725</strain>
    </source>
</reference>
<evidence type="ECO:0000256" key="1">
    <source>
        <dbReference type="ARBA" id="ARBA00022801"/>
    </source>
</evidence>
<dbReference type="PANTHER" id="PTHR43240">
    <property type="entry name" value="1,4-DIHYDROXY-2-NAPHTHOYL-COA THIOESTERASE 1"/>
    <property type="match status" value="1"/>
</dbReference>
<evidence type="ECO:0000313" key="3">
    <source>
        <dbReference type="EMBL" id="GGF29362.1"/>
    </source>
</evidence>
<feature type="domain" description="Thioesterase" evidence="2">
    <location>
        <begin position="77"/>
        <end position="154"/>
    </location>
</feature>
<sequence length="175" mass="19155">MSSPETVRSRTIRWELPVLDPAELAGLSGLEYLRRGLDTDTFRAPIGALMDFRPVRFDEGVAVFEALPAEFHYNPIGSVHGGFAATLLDSALGCSIHTTLKPGFGYTTVELKVNYVRPLKLSTGPVRAEGKVIHVGGRIATSEARLTDPDGRLYAHGTTTCLIFPLDDKRTEDKR</sequence>
<organism evidence="3 4">
    <name type="scientific">Aliidongia dinghuensis</name>
    <dbReference type="NCBI Taxonomy" id="1867774"/>
    <lineage>
        <taxon>Bacteria</taxon>
        <taxon>Pseudomonadati</taxon>
        <taxon>Pseudomonadota</taxon>
        <taxon>Alphaproteobacteria</taxon>
        <taxon>Rhodospirillales</taxon>
        <taxon>Dongiaceae</taxon>
        <taxon>Aliidongia</taxon>
    </lineage>
</organism>
<dbReference type="GO" id="GO:0061522">
    <property type="term" value="F:1,4-dihydroxy-2-naphthoyl-CoA thioesterase activity"/>
    <property type="evidence" value="ECO:0007669"/>
    <property type="project" value="TreeGrafter"/>
</dbReference>
<reference evidence="3" key="2">
    <citation type="submission" date="2020-09" db="EMBL/GenBank/DDBJ databases">
        <authorList>
            <person name="Sun Q."/>
            <person name="Zhou Y."/>
        </authorList>
    </citation>
    <scope>NUCLEOTIDE SEQUENCE</scope>
    <source>
        <strain evidence="3">CGMCC 1.15725</strain>
    </source>
</reference>
<evidence type="ECO:0000313" key="4">
    <source>
        <dbReference type="Proteomes" id="UP000646365"/>
    </source>
</evidence>
<dbReference type="Proteomes" id="UP000646365">
    <property type="component" value="Unassembled WGS sequence"/>
</dbReference>
<dbReference type="RefSeq" id="WP_189048870.1">
    <property type="nucleotide sequence ID" value="NZ_BMJQ01000010.1"/>
</dbReference>
<proteinExistence type="predicted"/>
<dbReference type="Gene3D" id="3.10.129.10">
    <property type="entry name" value="Hotdog Thioesterase"/>
    <property type="match status" value="1"/>
</dbReference>
<keyword evidence="4" id="KW-1185">Reference proteome</keyword>
<dbReference type="GO" id="GO:0005829">
    <property type="term" value="C:cytosol"/>
    <property type="evidence" value="ECO:0007669"/>
    <property type="project" value="TreeGrafter"/>
</dbReference>
<evidence type="ECO:0000259" key="2">
    <source>
        <dbReference type="Pfam" id="PF03061"/>
    </source>
</evidence>
<dbReference type="InterPro" id="IPR006683">
    <property type="entry name" value="Thioestr_dom"/>
</dbReference>
<keyword evidence="1" id="KW-0378">Hydrolase</keyword>